<organism evidence="1 2">
    <name type="scientific">Marinobacterium lacunae</name>
    <dbReference type="NCBI Taxonomy" id="1232683"/>
    <lineage>
        <taxon>Bacteria</taxon>
        <taxon>Pseudomonadati</taxon>
        <taxon>Pseudomonadota</taxon>
        <taxon>Gammaproteobacteria</taxon>
        <taxon>Oceanospirillales</taxon>
        <taxon>Oceanospirillaceae</taxon>
        <taxon>Marinobacterium</taxon>
    </lineage>
</organism>
<protein>
    <submittedName>
        <fullName evidence="1">Uncharacterized protein</fullName>
    </submittedName>
</protein>
<reference evidence="1 2" key="1">
    <citation type="submission" date="2014-04" db="EMBL/GenBank/DDBJ databases">
        <title>Marinobacterium kochiensis sp. nov., isolated from sediment sample collected from Kochi backwaters in Kerala, India.</title>
        <authorList>
            <person name="Singh A."/>
            <person name="Pinnaka A.K."/>
        </authorList>
    </citation>
    <scope>NUCLEOTIDE SEQUENCE [LARGE SCALE GENOMIC DNA]</scope>
    <source>
        <strain evidence="1 2">AK27</strain>
    </source>
</reference>
<dbReference type="EMBL" id="JMQN01000047">
    <property type="protein sequence ID" value="KEA62681.1"/>
    <property type="molecule type" value="Genomic_DNA"/>
</dbReference>
<accession>A0A081FVX6</accession>
<proteinExistence type="predicted"/>
<name>A0A081FVX6_9GAMM</name>
<comment type="caution">
    <text evidence="1">The sequence shown here is derived from an EMBL/GenBank/DDBJ whole genome shotgun (WGS) entry which is preliminary data.</text>
</comment>
<dbReference type="PATRIC" id="fig|1232683.4.peg.3103"/>
<evidence type="ECO:0000313" key="2">
    <source>
        <dbReference type="Proteomes" id="UP000028252"/>
    </source>
</evidence>
<keyword evidence="2" id="KW-1185">Reference proteome</keyword>
<evidence type="ECO:0000313" key="1">
    <source>
        <dbReference type="EMBL" id="KEA62681.1"/>
    </source>
</evidence>
<dbReference type="Proteomes" id="UP000028252">
    <property type="component" value="Unassembled WGS sequence"/>
</dbReference>
<dbReference type="AlphaFoldDB" id="A0A081FVX6"/>
<sequence>MERAAYFKKSARAVKSWVVSKIAYIAGDTTLIGRHHTH</sequence>
<gene>
    <name evidence="1" type="ORF">ADIMK_3153</name>
</gene>